<protein>
    <submittedName>
        <fullName evidence="7">Uncharacterized protein</fullName>
    </submittedName>
</protein>
<feature type="disulfide bond" evidence="1">
    <location>
        <begin position="129"/>
        <end position="138"/>
    </location>
</feature>
<dbReference type="PROSITE" id="PS01186">
    <property type="entry name" value="EGF_2"/>
    <property type="match status" value="1"/>
</dbReference>
<dbReference type="PROSITE" id="PS50026">
    <property type="entry name" value="EGF_3"/>
    <property type="match status" value="1"/>
</dbReference>
<feature type="domain" description="SEA" evidence="5">
    <location>
        <begin position="148"/>
        <end position="279"/>
    </location>
</feature>
<feature type="region of interest" description="Disordered" evidence="2">
    <location>
        <begin position="418"/>
        <end position="469"/>
    </location>
</feature>
<keyword evidence="3" id="KW-1133">Transmembrane helix</keyword>
<evidence type="ECO:0000256" key="1">
    <source>
        <dbReference type="PROSITE-ProRule" id="PRU00076"/>
    </source>
</evidence>
<dbReference type="PROSITE" id="PS00022">
    <property type="entry name" value="EGF_1"/>
    <property type="match status" value="1"/>
</dbReference>
<keyword evidence="1" id="KW-0245">EGF-like domain</keyword>
<sequence>MTGISYTSSFLLILSLSLISDLTTVSASVTGTTEDPAATDFSDFLTREPLAIAEMFTADEEGSGIFPDSSTTGTTVSSTISTTIGSTTGTTDTTTKTVITTTTTTPHTTALQCHNGGTPRPPNNNACICPPGFTGRLCSNVLPEIKPDKIERAVNVTMEINERFQEDHKNPSSVAYKEFANKFNNSMMPRYKNISNFLRVDNLILSPGGPKQQRQKRSLALKESELSVKVEHDVILGIENDGKMNNTYDSLIADVQNILNETKNNPDDDFIINEFEATKTELNVSGMCDRSLTNDLDKFQDYFEPLEVEGSWICASQCNEARDDQIICENEGTCAVSDNGPTCFCHHTDGTWFFGDRCHLQVDKNGFYAGIGTVAAAAVIALVVLTVYIIINNRKVKKNKDIKQDLVKEWLEDDFEWPQQKKTADNDNPVYSPGSTRNFSPESDVHQRYLQRDQSMRLDRPQIRSSFDT</sequence>
<keyword evidence="3" id="KW-0472">Membrane</keyword>
<evidence type="ECO:0000256" key="4">
    <source>
        <dbReference type="SAM" id="SignalP"/>
    </source>
</evidence>
<feature type="signal peptide" evidence="4">
    <location>
        <begin position="1"/>
        <end position="27"/>
    </location>
</feature>
<accession>A0ABR3N420</accession>
<keyword evidence="8" id="KW-1185">Reference proteome</keyword>
<dbReference type="SUPFAM" id="SSF57196">
    <property type="entry name" value="EGF/Laminin"/>
    <property type="match status" value="1"/>
</dbReference>
<evidence type="ECO:0000313" key="7">
    <source>
        <dbReference type="EMBL" id="KAL1271525.1"/>
    </source>
</evidence>
<evidence type="ECO:0000259" key="5">
    <source>
        <dbReference type="PROSITE" id="PS50024"/>
    </source>
</evidence>
<name>A0ABR3N420_9TELE</name>
<keyword evidence="4" id="KW-0732">Signal</keyword>
<feature type="domain" description="EGF-like" evidence="6">
    <location>
        <begin position="104"/>
        <end position="139"/>
    </location>
</feature>
<keyword evidence="3" id="KW-0812">Transmembrane</keyword>
<dbReference type="InterPro" id="IPR000742">
    <property type="entry name" value="EGF"/>
</dbReference>
<evidence type="ECO:0000259" key="6">
    <source>
        <dbReference type="PROSITE" id="PS50026"/>
    </source>
</evidence>
<organism evidence="7 8">
    <name type="scientific">Cirrhinus molitorella</name>
    <name type="common">mud carp</name>
    <dbReference type="NCBI Taxonomy" id="172907"/>
    <lineage>
        <taxon>Eukaryota</taxon>
        <taxon>Metazoa</taxon>
        <taxon>Chordata</taxon>
        <taxon>Craniata</taxon>
        <taxon>Vertebrata</taxon>
        <taxon>Euteleostomi</taxon>
        <taxon>Actinopterygii</taxon>
        <taxon>Neopterygii</taxon>
        <taxon>Teleostei</taxon>
        <taxon>Ostariophysi</taxon>
        <taxon>Cypriniformes</taxon>
        <taxon>Cyprinidae</taxon>
        <taxon>Labeoninae</taxon>
        <taxon>Labeonini</taxon>
        <taxon>Cirrhinus</taxon>
    </lineage>
</organism>
<comment type="caution">
    <text evidence="7">The sequence shown here is derived from an EMBL/GenBank/DDBJ whole genome shotgun (WGS) entry which is preliminary data.</text>
</comment>
<feature type="transmembrane region" description="Helical" evidence="3">
    <location>
        <begin position="367"/>
        <end position="391"/>
    </location>
</feature>
<dbReference type="Gene3D" id="2.10.25.10">
    <property type="entry name" value="Laminin"/>
    <property type="match status" value="1"/>
</dbReference>
<evidence type="ECO:0000256" key="2">
    <source>
        <dbReference type="SAM" id="MobiDB-lite"/>
    </source>
</evidence>
<keyword evidence="1" id="KW-1015">Disulfide bond</keyword>
<feature type="chain" id="PRO_5045636919" evidence="4">
    <location>
        <begin position="28"/>
        <end position="469"/>
    </location>
</feature>
<dbReference type="PROSITE" id="PS50024">
    <property type="entry name" value="SEA"/>
    <property type="match status" value="1"/>
</dbReference>
<evidence type="ECO:0000256" key="3">
    <source>
        <dbReference type="SAM" id="Phobius"/>
    </source>
</evidence>
<dbReference type="PANTHER" id="PTHR37999:SF2">
    <property type="entry name" value="MUCIN-17"/>
    <property type="match status" value="1"/>
</dbReference>
<dbReference type="InterPro" id="IPR053311">
    <property type="entry name" value="Mucosal_Integrity_Assoc"/>
</dbReference>
<proteinExistence type="predicted"/>
<reference evidence="7 8" key="1">
    <citation type="submission" date="2023-09" db="EMBL/GenBank/DDBJ databases">
        <authorList>
            <person name="Wang M."/>
        </authorList>
    </citation>
    <scope>NUCLEOTIDE SEQUENCE [LARGE SCALE GENOMIC DNA]</scope>
    <source>
        <strain evidence="7">GT-2023</strain>
        <tissue evidence="7">Liver</tissue>
    </source>
</reference>
<dbReference type="PANTHER" id="PTHR37999">
    <property type="entry name" value="MUCIN-17"/>
    <property type="match status" value="1"/>
</dbReference>
<dbReference type="EMBL" id="JAYMGO010000007">
    <property type="protein sequence ID" value="KAL1271525.1"/>
    <property type="molecule type" value="Genomic_DNA"/>
</dbReference>
<dbReference type="InterPro" id="IPR000082">
    <property type="entry name" value="SEA_dom"/>
</dbReference>
<comment type="caution">
    <text evidence="1">Lacks conserved residue(s) required for the propagation of feature annotation.</text>
</comment>
<feature type="compositionally biased region" description="Basic and acidic residues" evidence="2">
    <location>
        <begin position="443"/>
        <end position="462"/>
    </location>
</feature>
<dbReference type="Proteomes" id="UP001558613">
    <property type="component" value="Unassembled WGS sequence"/>
</dbReference>
<gene>
    <name evidence="7" type="ORF">QQF64_030541</name>
</gene>
<evidence type="ECO:0000313" key="8">
    <source>
        <dbReference type="Proteomes" id="UP001558613"/>
    </source>
</evidence>